<gene>
    <name evidence="3" type="ORF">PGLA1383_LOCUS39561</name>
    <name evidence="4" type="ORF">PGLA2088_LOCUS51362</name>
</gene>
<name>A0A813M111_POLGL</name>
<dbReference type="Proteomes" id="UP000654075">
    <property type="component" value="Unassembled WGS sequence"/>
</dbReference>
<feature type="compositionally biased region" description="Basic and acidic residues" evidence="1">
    <location>
        <begin position="122"/>
        <end position="136"/>
    </location>
</feature>
<dbReference type="AlphaFoldDB" id="A0A813M111"/>
<dbReference type="OMA" id="WAHEFHE"/>
<keyword evidence="6" id="KW-1185">Reference proteome</keyword>
<evidence type="ECO:0000256" key="2">
    <source>
        <dbReference type="SAM" id="SignalP"/>
    </source>
</evidence>
<evidence type="ECO:0000256" key="1">
    <source>
        <dbReference type="SAM" id="MobiDB-lite"/>
    </source>
</evidence>
<evidence type="ECO:0000313" key="5">
    <source>
        <dbReference type="Proteomes" id="UP000626109"/>
    </source>
</evidence>
<dbReference type="Proteomes" id="UP000626109">
    <property type="component" value="Unassembled WGS sequence"/>
</dbReference>
<sequence>MMRACIALACAMGVGAQEWTDTPLLSSLWEATKNADQDSLDRLLDSSEYAATSRATDGRGLAWWAFEFQSTYALGAILAYGGDPLSSSEDESGQAASAMCDASSSCDKAELMEKSKAMVEDIKKRKKDRAAEREKETFDDDDDEELGEDEF</sequence>
<feature type="signal peptide" evidence="2">
    <location>
        <begin position="1"/>
        <end position="16"/>
    </location>
</feature>
<protein>
    <submittedName>
        <fullName evidence="4">Uncharacterized protein</fullName>
    </submittedName>
</protein>
<organism evidence="4 5">
    <name type="scientific">Polarella glacialis</name>
    <name type="common">Dinoflagellate</name>
    <dbReference type="NCBI Taxonomy" id="89957"/>
    <lineage>
        <taxon>Eukaryota</taxon>
        <taxon>Sar</taxon>
        <taxon>Alveolata</taxon>
        <taxon>Dinophyceae</taxon>
        <taxon>Suessiales</taxon>
        <taxon>Suessiaceae</taxon>
        <taxon>Polarella</taxon>
    </lineage>
</organism>
<evidence type="ECO:0000313" key="4">
    <source>
        <dbReference type="EMBL" id="CAE8743368.1"/>
    </source>
</evidence>
<dbReference type="OrthoDB" id="206895at2759"/>
<comment type="caution">
    <text evidence="4">The sequence shown here is derived from an EMBL/GenBank/DDBJ whole genome shotgun (WGS) entry which is preliminary data.</text>
</comment>
<dbReference type="EMBL" id="CAJNNV010027884">
    <property type="protein sequence ID" value="CAE8622051.1"/>
    <property type="molecule type" value="Genomic_DNA"/>
</dbReference>
<accession>A0A813M111</accession>
<feature type="region of interest" description="Disordered" evidence="1">
    <location>
        <begin position="122"/>
        <end position="151"/>
    </location>
</feature>
<reference evidence="4" key="1">
    <citation type="submission" date="2021-02" db="EMBL/GenBank/DDBJ databases">
        <authorList>
            <person name="Dougan E. K."/>
            <person name="Rhodes N."/>
            <person name="Thang M."/>
            <person name="Chan C."/>
        </authorList>
    </citation>
    <scope>NUCLEOTIDE SEQUENCE</scope>
</reference>
<keyword evidence="2" id="KW-0732">Signal</keyword>
<evidence type="ECO:0000313" key="6">
    <source>
        <dbReference type="Proteomes" id="UP000654075"/>
    </source>
</evidence>
<dbReference type="EMBL" id="CAJNNW010037633">
    <property type="protein sequence ID" value="CAE8743368.1"/>
    <property type="molecule type" value="Genomic_DNA"/>
</dbReference>
<evidence type="ECO:0000313" key="3">
    <source>
        <dbReference type="EMBL" id="CAE8622051.1"/>
    </source>
</evidence>
<feature type="chain" id="PRO_5035596725" evidence="2">
    <location>
        <begin position="17"/>
        <end position="151"/>
    </location>
</feature>
<feature type="compositionally biased region" description="Acidic residues" evidence="1">
    <location>
        <begin position="137"/>
        <end position="151"/>
    </location>
</feature>
<proteinExistence type="predicted"/>